<comment type="caution">
    <text evidence="1">The sequence shown here is derived from an EMBL/GenBank/DDBJ whole genome shotgun (WGS) entry which is preliminary data.</text>
</comment>
<dbReference type="AlphaFoldDB" id="A0A8J3M1C6"/>
<dbReference type="EMBL" id="BONV01000014">
    <property type="protein sequence ID" value="GIG80338.1"/>
    <property type="molecule type" value="Genomic_DNA"/>
</dbReference>
<sequence length="161" mass="17700">MTMSSGASDRIPGIPPRPQLPDLAAARMLGPAETVEARWQQLLLVWRWHHERHEALHPGNAYPGIVVLIEAARAEPKLRQLYPFTSHFRLLFSSCTSHPWSVQAPSIEPLRDGRFCVRRPRSPEVIGVIHTADAAVALVVDNLPAGLGPAVDSQGDGARDR</sequence>
<dbReference type="Pfam" id="PF19692">
    <property type="entry name" value="DUF6193"/>
    <property type="match status" value="1"/>
</dbReference>
<evidence type="ECO:0000313" key="1">
    <source>
        <dbReference type="EMBL" id="GIG80338.1"/>
    </source>
</evidence>
<protein>
    <submittedName>
        <fullName evidence="1">Uncharacterized protein</fullName>
    </submittedName>
</protein>
<keyword evidence="2" id="KW-1185">Reference proteome</keyword>
<reference evidence="1 2" key="1">
    <citation type="submission" date="2021-01" db="EMBL/GenBank/DDBJ databases">
        <title>Whole genome shotgun sequence of Planotetraspora kaengkrachanensis NBRC 104272.</title>
        <authorList>
            <person name="Komaki H."/>
            <person name="Tamura T."/>
        </authorList>
    </citation>
    <scope>NUCLEOTIDE SEQUENCE [LARGE SCALE GENOMIC DNA]</scope>
    <source>
        <strain evidence="1 2">NBRC 104272</strain>
    </source>
</reference>
<name>A0A8J3M1C6_9ACTN</name>
<gene>
    <name evidence="1" type="ORF">Pka01_34650</name>
</gene>
<dbReference type="InterPro" id="IPR045682">
    <property type="entry name" value="DUF6193"/>
</dbReference>
<dbReference type="Proteomes" id="UP000630097">
    <property type="component" value="Unassembled WGS sequence"/>
</dbReference>
<proteinExistence type="predicted"/>
<accession>A0A8J3M1C6</accession>
<evidence type="ECO:0000313" key="2">
    <source>
        <dbReference type="Proteomes" id="UP000630097"/>
    </source>
</evidence>
<organism evidence="1 2">
    <name type="scientific">Planotetraspora kaengkrachanensis</name>
    <dbReference type="NCBI Taxonomy" id="575193"/>
    <lineage>
        <taxon>Bacteria</taxon>
        <taxon>Bacillati</taxon>
        <taxon>Actinomycetota</taxon>
        <taxon>Actinomycetes</taxon>
        <taxon>Streptosporangiales</taxon>
        <taxon>Streptosporangiaceae</taxon>
        <taxon>Planotetraspora</taxon>
    </lineage>
</organism>